<dbReference type="OrthoDB" id="2113341at2759"/>
<evidence type="ECO:0000256" key="10">
    <source>
        <dbReference type="PIRSR" id="PIRSR600823-5"/>
    </source>
</evidence>
<feature type="binding site" evidence="9">
    <location>
        <position position="86"/>
    </location>
    <ligand>
        <name>Ca(2+)</name>
        <dbReference type="ChEBI" id="CHEBI:29108"/>
        <label>2</label>
    </ligand>
</feature>
<evidence type="ECO:0000313" key="13">
    <source>
        <dbReference type="EMBL" id="PQP95383.1"/>
    </source>
</evidence>
<dbReference type="PROSITE" id="PS50873">
    <property type="entry name" value="PEROXIDASE_4"/>
    <property type="match status" value="1"/>
</dbReference>
<dbReference type="AlphaFoldDB" id="A0A314XVP0"/>
<comment type="caution">
    <text evidence="13">The sequence shown here is derived from an EMBL/GenBank/DDBJ whole genome shotgun (WGS) entry which is preliminary data.</text>
</comment>
<comment type="catalytic activity">
    <reaction evidence="1">
        <text>2 a phenolic donor + H2O2 = 2 a phenolic radical donor + 2 H2O</text>
        <dbReference type="Rhea" id="RHEA:56136"/>
        <dbReference type="ChEBI" id="CHEBI:15377"/>
        <dbReference type="ChEBI" id="CHEBI:16240"/>
        <dbReference type="ChEBI" id="CHEBI:139520"/>
        <dbReference type="ChEBI" id="CHEBI:139521"/>
        <dbReference type="EC" id="1.11.1.7"/>
    </reaction>
</comment>
<comment type="cofactor">
    <cofactor evidence="2">
        <name>heme b</name>
        <dbReference type="ChEBI" id="CHEBI:60344"/>
    </cofactor>
</comment>
<dbReference type="Proteomes" id="UP000250321">
    <property type="component" value="Unassembled WGS sequence"/>
</dbReference>
<feature type="binding site" evidence="9">
    <location>
        <position position="89"/>
    </location>
    <ligand>
        <name>Ca(2+)</name>
        <dbReference type="ChEBI" id="CHEBI:29108"/>
        <label>2</label>
    </ligand>
</feature>
<keyword evidence="10" id="KW-1015">Disulfide bond</keyword>
<evidence type="ECO:0000256" key="4">
    <source>
        <dbReference type="ARBA" id="ARBA00022559"/>
    </source>
</evidence>
<reference evidence="13 14" key="1">
    <citation type="submission" date="2018-02" db="EMBL/GenBank/DDBJ databases">
        <title>Draft genome of wild Prunus yedoensis var. nudiflora.</title>
        <authorList>
            <person name="Baek S."/>
            <person name="Kim J.-H."/>
            <person name="Choi K."/>
            <person name="Kim G.-B."/>
            <person name="Cho A."/>
            <person name="Jang H."/>
            <person name="Shin C.-H."/>
            <person name="Yu H.-J."/>
            <person name="Mun J.-H."/>
        </authorList>
    </citation>
    <scope>NUCLEOTIDE SEQUENCE [LARGE SCALE GENOMIC DNA]</scope>
    <source>
        <strain evidence="14">cv. Jeju island</strain>
        <tissue evidence="13">Leaf</tissue>
    </source>
</reference>
<dbReference type="Gene3D" id="1.10.420.10">
    <property type="entry name" value="Peroxidase, domain 2"/>
    <property type="match status" value="1"/>
</dbReference>
<evidence type="ECO:0000256" key="2">
    <source>
        <dbReference type="ARBA" id="ARBA00001970"/>
    </source>
</evidence>
<dbReference type="InterPro" id="IPR010255">
    <property type="entry name" value="Haem_peroxidase_sf"/>
</dbReference>
<dbReference type="GO" id="GO:0020037">
    <property type="term" value="F:heme binding"/>
    <property type="evidence" value="ECO:0007669"/>
    <property type="project" value="InterPro"/>
</dbReference>
<feature type="domain" description="Plant heme peroxidase family profile" evidence="12">
    <location>
        <begin position="43"/>
        <end position="156"/>
    </location>
</feature>
<dbReference type="InterPro" id="IPR000823">
    <property type="entry name" value="Peroxidase_pln"/>
</dbReference>
<dbReference type="GO" id="GO:0046872">
    <property type="term" value="F:metal ion binding"/>
    <property type="evidence" value="ECO:0007669"/>
    <property type="project" value="UniProtKB-KW"/>
</dbReference>
<evidence type="ECO:0000259" key="12">
    <source>
        <dbReference type="PROSITE" id="PS50873"/>
    </source>
</evidence>
<evidence type="ECO:0000256" key="3">
    <source>
        <dbReference type="ARBA" id="ARBA00012313"/>
    </source>
</evidence>
<evidence type="ECO:0000256" key="5">
    <source>
        <dbReference type="ARBA" id="ARBA00022617"/>
    </source>
</evidence>
<gene>
    <name evidence="13" type="ORF">Pyn_27244</name>
</gene>
<keyword evidence="9" id="KW-0106">Calcium</keyword>
<evidence type="ECO:0000256" key="6">
    <source>
        <dbReference type="ARBA" id="ARBA00022723"/>
    </source>
</evidence>
<evidence type="ECO:0000256" key="11">
    <source>
        <dbReference type="RuleBase" id="RU004241"/>
    </source>
</evidence>
<organism evidence="13 14">
    <name type="scientific">Prunus yedoensis var. nudiflora</name>
    <dbReference type="NCBI Taxonomy" id="2094558"/>
    <lineage>
        <taxon>Eukaryota</taxon>
        <taxon>Viridiplantae</taxon>
        <taxon>Streptophyta</taxon>
        <taxon>Embryophyta</taxon>
        <taxon>Tracheophyta</taxon>
        <taxon>Spermatophyta</taxon>
        <taxon>Magnoliopsida</taxon>
        <taxon>eudicotyledons</taxon>
        <taxon>Gunneridae</taxon>
        <taxon>Pentapetalae</taxon>
        <taxon>rosids</taxon>
        <taxon>fabids</taxon>
        <taxon>Rosales</taxon>
        <taxon>Rosaceae</taxon>
        <taxon>Amygdaloideae</taxon>
        <taxon>Amygdaleae</taxon>
        <taxon>Prunus</taxon>
    </lineage>
</organism>
<evidence type="ECO:0000256" key="8">
    <source>
        <dbReference type="ARBA" id="ARBA00023004"/>
    </source>
</evidence>
<dbReference type="Pfam" id="PF00141">
    <property type="entry name" value="peroxidase"/>
    <property type="match status" value="1"/>
</dbReference>
<dbReference type="PRINTS" id="PR00461">
    <property type="entry name" value="PLPEROXIDASE"/>
</dbReference>
<keyword evidence="6 9" id="KW-0479">Metal-binding</keyword>
<accession>A0A314XVP0</accession>
<name>A0A314XVP0_PRUYE</name>
<evidence type="ECO:0000313" key="14">
    <source>
        <dbReference type="Proteomes" id="UP000250321"/>
    </source>
</evidence>
<feature type="disulfide bond" evidence="10">
    <location>
        <begin position="45"/>
        <end position="71"/>
    </location>
</feature>
<dbReference type="EMBL" id="PJQY01002246">
    <property type="protein sequence ID" value="PQP95383.1"/>
    <property type="molecule type" value="Genomic_DNA"/>
</dbReference>
<dbReference type="Gene3D" id="1.10.520.10">
    <property type="match status" value="1"/>
</dbReference>
<evidence type="ECO:0000256" key="9">
    <source>
        <dbReference type="PIRSR" id="PIRSR600823-3"/>
    </source>
</evidence>
<dbReference type="InterPro" id="IPR002016">
    <property type="entry name" value="Haem_peroxidase"/>
</dbReference>
<dbReference type="SUPFAM" id="SSF48113">
    <property type="entry name" value="Heme-dependent peroxidases"/>
    <property type="match status" value="1"/>
</dbReference>
<comment type="cofactor">
    <cofactor evidence="9">
        <name>Ca(2+)</name>
        <dbReference type="ChEBI" id="CHEBI:29108"/>
    </cofactor>
    <text evidence="9">Binds 2 calcium ions per subunit.</text>
</comment>
<keyword evidence="5" id="KW-0349">Heme</keyword>
<sequence length="182" mass="20139">MRPEQAKLKLKVTFHDSQTPLTALFPDLVTEASVPEIWLHCQAQCFTFRDRIYNNGSDIDSNFATTRRRRCPAAAPNGNANLAPLDLVTPNSFDYNYFKNLVQKKGLLDSDQVLFSGGSTDSIVSEYSSKPATFRSDFGIAMIKMGDVSPLTGSAGRSEGFALLSTKPFLSPKNQDEMYNLI</sequence>
<keyword evidence="8" id="KW-0408">Iron</keyword>
<comment type="similarity">
    <text evidence="11">Belongs to the peroxidase family.</text>
</comment>
<feature type="binding site" evidence="9">
    <location>
        <position position="94"/>
    </location>
    <ligand>
        <name>Ca(2+)</name>
        <dbReference type="ChEBI" id="CHEBI:29108"/>
        <label>2</label>
    </ligand>
</feature>
<dbReference type="PANTHER" id="PTHR31388:SF115">
    <property type="entry name" value="PEROXIDASE 5"/>
    <property type="match status" value="1"/>
</dbReference>
<protein>
    <recommendedName>
        <fullName evidence="3">peroxidase</fullName>
        <ecNumber evidence="3">1.11.1.7</ecNumber>
    </recommendedName>
</protein>
<dbReference type="STRING" id="2094558.A0A314XVP0"/>
<keyword evidence="14" id="KW-1185">Reference proteome</keyword>
<dbReference type="GO" id="GO:0140825">
    <property type="term" value="F:lactoperoxidase activity"/>
    <property type="evidence" value="ECO:0007669"/>
    <property type="project" value="UniProtKB-EC"/>
</dbReference>
<evidence type="ECO:0000256" key="1">
    <source>
        <dbReference type="ARBA" id="ARBA00000189"/>
    </source>
</evidence>
<proteinExistence type="inferred from homology"/>
<keyword evidence="4 13" id="KW-0575">Peroxidase</keyword>
<dbReference type="EC" id="1.11.1.7" evidence="3"/>
<evidence type="ECO:0000256" key="7">
    <source>
        <dbReference type="ARBA" id="ARBA00023002"/>
    </source>
</evidence>
<dbReference type="GO" id="GO:0006979">
    <property type="term" value="P:response to oxidative stress"/>
    <property type="evidence" value="ECO:0007669"/>
    <property type="project" value="InterPro"/>
</dbReference>
<dbReference type="PANTHER" id="PTHR31388">
    <property type="entry name" value="PEROXIDASE 72-RELATED"/>
    <property type="match status" value="1"/>
</dbReference>
<keyword evidence="7" id="KW-0560">Oxidoreductase</keyword>